<evidence type="ECO:0000256" key="4">
    <source>
        <dbReference type="ARBA" id="ARBA00023136"/>
    </source>
</evidence>
<dbReference type="InterPro" id="IPR007452">
    <property type="entry name" value="TamB_C"/>
</dbReference>
<dbReference type="GO" id="GO:0005886">
    <property type="term" value="C:plasma membrane"/>
    <property type="evidence" value="ECO:0007669"/>
    <property type="project" value="InterPro"/>
</dbReference>
<comment type="subcellular location">
    <subcellularLocation>
        <location evidence="1">Membrane</location>
        <topology evidence="1">Single-pass membrane protein</topology>
    </subcellularLocation>
</comment>
<evidence type="ECO:0000256" key="1">
    <source>
        <dbReference type="ARBA" id="ARBA00004167"/>
    </source>
</evidence>
<dbReference type="OrthoDB" id="680700at2"/>
<name>A0A6G1TZQ1_9BACT</name>
<keyword evidence="2" id="KW-0812">Transmembrane</keyword>
<evidence type="ECO:0000313" key="6">
    <source>
        <dbReference type="EMBL" id="MQN80399.1"/>
    </source>
</evidence>
<protein>
    <submittedName>
        <fullName evidence="6">Translocation/assembly module TamB</fullName>
    </submittedName>
</protein>
<dbReference type="RefSeq" id="WP_153122851.1">
    <property type="nucleotide sequence ID" value="NZ_VZCB01000046.1"/>
</dbReference>
<proteinExistence type="predicted"/>
<evidence type="ECO:0000256" key="3">
    <source>
        <dbReference type="ARBA" id="ARBA00022989"/>
    </source>
</evidence>
<feature type="domain" description="Translocation and assembly module TamB C-terminal" evidence="5">
    <location>
        <begin position="969"/>
        <end position="1411"/>
    </location>
</feature>
<organism evidence="6 7">
    <name type="scientific">Segatella copri</name>
    <dbReference type="NCBI Taxonomy" id="165179"/>
    <lineage>
        <taxon>Bacteria</taxon>
        <taxon>Pseudomonadati</taxon>
        <taxon>Bacteroidota</taxon>
        <taxon>Bacteroidia</taxon>
        <taxon>Bacteroidales</taxon>
        <taxon>Prevotellaceae</taxon>
        <taxon>Segatella</taxon>
    </lineage>
</organism>
<accession>A0A6G1TZQ1</accession>
<dbReference type="Pfam" id="PF04357">
    <property type="entry name" value="TamB"/>
    <property type="match status" value="1"/>
</dbReference>
<dbReference type="Proteomes" id="UP000480425">
    <property type="component" value="Unassembled WGS sequence"/>
</dbReference>
<evidence type="ECO:0000259" key="5">
    <source>
        <dbReference type="Pfam" id="PF04357"/>
    </source>
</evidence>
<evidence type="ECO:0000313" key="7">
    <source>
        <dbReference type="Proteomes" id="UP000480425"/>
    </source>
</evidence>
<dbReference type="GO" id="GO:0009306">
    <property type="term" value="P:protein secretion"/>
    <property type="evidence" value="ECO:0007669"/>
    <property type="project" value="InterPro"/>
</dbReference>
<evidence type="ECO:0000256" key="2">
    <source>
        <dbReference type="ARBA" id="ARBA00022692"/>
    </source>
</evidence>
<keyword evidence="4" id="KW-0472">Membrane</keyword>
<sequence>MLIVLVQLPPVQAFIGSQAASALKDKFGTEVNIGKVNLGFLNRIIIDDVMMKDQQGDSMIYASRISAKIDLLPLKEGKISISSAQLFGLNANLYKQNARSKTNFQFLLDSLASKDTTKHTPLDLHIGSIIIRHGAIAYNQRDVAATNGIFSPKHIGIRELSTHVILDHLTDTDIHLAIKKLSFSDKSGLQLKNLRFKVDINQQEAILRNFHLALPHSQVELMDLHATYRMQEGKIVMPSLQFKGGIKPSQVTLSDIACLVPALRNFDDELTLECNFSGTSTSLRCPNLNFKTRSGSIFFNANGKVANFDFASKKEKDKTTTNGSSARSRNDLHWNVNINTLKLSGDGIRQIAKNFGKKINIPQEVLRLGDIYFKGIVYGKGPSIGTQGNLRTDVGNASLKAEKKGENLLAHIDTKGILLGKIINSKQLGTLAATLDIHGTKKHLFAKGSIPRLNFNKYNYRNIKIDGSYNQGLLEGLAAIADPNIDLQVSGQYHIKKKQYAATANINHLLPSILGIKMADPSYTLDNISVSAKNEGRDSYFDLEAPFADIHVKGQYDYATLYQSCKNLVASKLPTLPGIGKISNQARNNFAINLEVRSTEILRRMLGIPLDINSPIYADGMISDKEKAANLYANIPGFVYNGKAFSNGLVNVHTQGDTLKLKASIQQGAQGTVGPIVNIKAAAANNTLATQLHYDNRSKKLPVDATLQSLAQFYKNQNDVSTAHISVLPSQFKLGDKPWEVHPSEITYSKNHLEIDHFAVSHNQQHIIIDGLATPNKEDSIVADLKDVDVAYILNLVNFHSVDFTGRASGKAIVKSIFNDPDAQAHLDVKEFTFENGPLGILHANVCYNKEQEQIDINAVADDGPEHQTLIDGYVSPKRNYIDLGIEARGTSMKFLENFCGSFMDNVEAWGNGKLNVVGDLSNINLVGDIVAHGKMHMKQLNTDYTFNRLRAHAIPDDIQLKGDTIYDRNNNYAIVNGGIHHKHLTKLSYDLDLKARNFLGYDTHVFGDNTFYGTVYATGDVGIHGKSGETIIDINAEPEKGSIFVYNVASPDAISDKSFIHWHEIVPELADSINRQMTLKDQEDNDDIDFSSDMRINFLINTNQNLTLKLIMDEQSGDYISLNGNGVIRANYYNKGAFDMFGNYVVDHGMYKLTIQNLIKKEFEFMHGGTIAFGGNPYNAPLNLQAKYTVNGVPLSDLSIGKSFSSNNIRVDCLMNITGTPESPKVDFSMDLPTVNSDAKQMIYSIINSQEEMNQQVLYLLGIGRFYSQTNNNQASEDAAQQSQTSLAMQSLLSGTISQQINTVLSNVVKSNNWNFGANISTGDEGFNNAEYEGILSGKLLNNRLLFNGQFGYRDNANATQSFIGDFDMRYLIFPNGNLAIRMYNQTNDRYFTRNSLNTQGLGLIMKKDFNGWRDFFGINRLKKKKKKSEKK</sequence>
<keyword evidence="3" id="KW-1133">Transmembrane helix</keyword>
<dbReference type="EMBL" id="VZCB01000046">
    <property type="protein sequence ID" value="MQN80399.1"/>
    <property type="molecule type" value="Genomic_DNA"/>
</dbReference>
<reference evidence="6 7" key="1">
    <citation type="submission" date="2019-09" db="EMBL/GenBank/DDBJ databases">
        <title>Distinct polysaccharide growth profiles of human intestinal Prevotella copri isolates.</title>
        <authorList>
            <person name="Fehlner-Peach H."/>
            <person name="Magnabosco C."/>
            <person name="Raghavan V."/>
            <person name="Scher J.U."/>
            <person name="Tett A."/>
            <person name="Cox L.M."/>
            <person name="Gottsegen C."/>
            <person name="Watters A."/>
            <person name="Wiltshire- Gordon J.D."/>
            <person name="Segata N."/>
            <person name="Bonneau R."/>
            <person name="Littman D.R."/>
        </authorList>
    </citation>
    <scope>NUCLEOTIDE SEQUENCE [LARGE SCALE GENOMIC DNA]</scope>
    <source>
        <strain evidence="7">iA622</strain>
    </source>
</reference>
<comment type="caution">
    <text evidence="6">The sequence shown here is derived from an EMBL/GenBank/DDBJ whole genome shotgun (WGS) entry which is preliminary data.</text>
</comment>
<gene>
    <name evidence="6" type="ORF">F7D73_05435</name>
</gene>